<dbReference type="SMART" id="SM00387">
    <property type="entry name" value="HATPase_c"/>
    <property type="match status" value="1"/>
</dbReference>
<dbReference type="EMBL" id="FNQV01000014">
    <property type="protein sequence ID" value="SEA65783.1"/>
    <property type="molecule type" value="Genomic_DNA"/>
</dbReference>
<dbReference type="PANTHER" id="PTHR43065">
    <property type="entry name" value="SENSOR HISTIDINE KINASE"/>
    <property type="match status" value="1"/>
</dbReference>
<dbReference type="GO" id="GO:0005886">
    <property type="term" value="C:plasma membrane"/>
    <property type="evidence" value="ECO:0007669"/>
    <property type="project" value="UniProtKB-SubCell"/>
</dbReference>
<dbReference type="InterPro" id="IPR036890">
    <property type="entry name" value="HATPase_C_sf"/>
</dbReference>
<evidence type="ECO:0000259" key="7">
    <source>
        <dbReference type="PROSITE" id="PS50042"/>
    </source>
</evidence>
<gene>
    <name evidence="9" type="ORF">SAMN02910418_02109</name>
</gene>
<evidence type="ECO:0000256" key="6">
    <source>
        <dbReference type="SAM" id="Coils"/>
    </source>
</evidence>
<comment type="subcellular location">
    <subcellularLocation>
        <location evidence="2">Cell membrane</location>
    </subcellularLocation>
</comment>
<dbReference type="PROSITE" id="PS50042">
    <property type="entry name" value="CNMP_BINDING_3"/>
    <property type="match status" value="1"/>
</dbReference>
<dbReference type="Gene3D" id="1.10.287.130">
    <property type="match status" value="1"/>
</dbReference>
<feature type="coiled-coil region" evidence="6">
    <location>
        <begin position="295"/>
        <end position="329"/>
    </location>
</feature>
<dbReference type="EC" id="2.7.13.3" evidence="3"/>
<comment type="catalytic activity">
    <reaction evidence="1">
        <text>ATP + protein L-histidine = ADP + protein N-phospho-L-histidine.</text>
        <dbReference type="EC" id="2.7.13.3"/>
    </reaction>
</comment>
<keyword evidence="6" id="KW-0175">Coiled coil</keyword>
<accession>A0A1H4CZ63</accession>
<evidence type="ECO:0000256" key="4">
    <source>
        <dbReference type="ARBA" id="ARBA00022777"/>
    </source>
</evidence>
<sequence>MTDRIRPLRVVVVGHGEPADDVAAELRAVVDEATIVSTYPDVAAVRAELPGDREVPLLVILPGLGPADQRIDALAAMEELAGARVLLLTSPGDHADVARAVDSGTVDAFVALPMTSGFLGQHASSQIARWLRLHHPGALAVLEEQDQAARADSPKSELLRDIEASSHVVEGELVAAIERALGPRPRLHLPAGVRLTRQGRSVDGVFVVISGRVALTRHTEAEDLLLHHASTGPVVGLLSLSRSQKAFFTATTTTDVVVIHLSIEQLDRALALDAEVGAALAAVAIRGFAARLLRSEQLQVERNDLNIALEKERAQLATALSQLEAARLELIAQARFATLGELSAGLAHELNNPVAALTRSADHLADDLDTLLASHPDGAALTATITAARTRAPRSTAEERRLRRALEKLTDAATAWRLVTAGIADETAARGVLAEGPAAVDRFELASRIGAQLRGITVATRRITTLVTSLRSYARPDEEILPAIDLAETLDDTLHLVSHRLRDIEIVRDYTARGRVPGHPSQLGQVWTNVLVNAGEALAEHRPQGGGVITITVADAPGDRVCVTIADNGPGIDPDVLPQVFQPHFTTKHGTVRFGLGMGLGLAAHIVNEHAGSIDIDSQPGATSVTVCLPTTKE</sequence>
<dbReference type="InterPro" id="IPR004358">
    <property type="entry name" value="Sig_transdc_His_kin-like_C"/>
</dbReference>
<dbReference type="PRINTS" id="PR00344">
    <property type="entry name" value="BCTRLSENSOR"/>
</dbReference>
<dbReference type="InterPro" id="IPR003594">
    <property type="entry name" value="HATPase_dom"/>
</dbReference>
<dbReference type="InterPro" id="IPR005467">
    <property type="entry name" value="His_kinase_dom"/>
</dbReference>
<keyword evidence="5" id="KW-0902">Two-component regulatory system</keyword>
<dbReference type="Gene3D" id="3.30.565.10">
    <property type="entry name" value="Histidine kinase-like ATPase, C-terminal domain"/>
    <property type="match status" value="1"/>
</dbReference>
<dbReference type="Proteomes" id="UP000199288">
    <property type="component" value="Unassembled WGS sequence"/>
</dbReference>
<evidence type="ECO:0000313" key="9">
    <source>
        <dbReference type="EMBL" id="SEA65783.1"/>
    </source>
</evidence>
<dbReference type="AlphaFoldDB" id="A0A1H4CZ63"/>
<keyword evidence="4" id="KW-0418">Kinase</keyword>
<evidence type="ECO:0000256" key="1">
    <source>
        <dbReference type="ARBA" id="ARBA00000085"/>
    </source>
</evidence>
<protein>
    <recommendedName>
        <fullName evidence="3">histidine kinase</fullName>
        <ecNumber evidence="3">2.7.13.3</ecNumber>
    </recommendedName>
</protein>
<evidence type="ECO:0000313" key="10">
    <source>
        <dbReference type="Proteomes" id="UP000199288"/>
    </source>
</evidence>
<dbReference type="OrthoDB" id="1931120at2"/>
<name>A0A1H4CZ63_9ACTO</name>
<dbReference type="Pfam" id="PF00027">
    <property type="entry name" value="cNMP_binding"/>
    <property type="match status" value="1"/>
</dbReference>
<dbReference type="InterPro" id="IPR036097">
    <property type="entry name" value="HisK_dim/P_sf"/>
</dbReference>
<keyword evidence="4" id="KW-0808">Transferase</keyword>
<reference evidence="10" key="1">
    <citation type="submission" date="2016-10" db="EMBL/GenBank/DDBJ databases">
        <authorList>
            <person name="Varghese N."/>
            <person name="Submissions S."/>
        </authorList>
    </citation>
    <scope>NUCLEOTIDE SEQUENCE [LARGE SCALE GENOMIC DNA]</scope>
    <source>
        <strain evidence="10">KPR-1</strain>
    </source>
</reference>
<proteinExistence type="predicted"/>
<dbReference type="Pfam" id="PF02518">
    <property type="entry name" value="HATPase_c"/>
    <property type="match status" value="1"/>
</dbReference>
<dbReference type="SUPFAM" id="SSF47384">
    <property type="entry name" value="Homodimeric domain of signal transducing histidine kinase"/>
    <property type="match status" value="1"/>
</dbReference>
<keyword evidence="10" id="KW-1185">Reference proteome</keyword>
<feature type="domain" description="Cyclic nucleotide-binding" evidence="7">
    <location>
        <begin position="188"/>
        <end position="270"/>
    </location>
</feature>
<dbReference type="InterPro" id="IPR018490">
    <property type="entry name" value="cNMP-bd_dom_sf"/>
</dbReference>
<dbReference type="SUPFAM" id="SSF55874">
    <property type="entry name" value="ATPase domain of HSP90 chaperone/DNA topoisomerase II/histidine kinase"/>
    <property type="match status" value="1"/>
</dbReference>
<dbReference type="Gene3D" id="2.60.120.10">
    <property type="entry name" value="Jelly Rolls"/>
    <property type="match status" value="1"/>
</dbReference>
<dbReference type="RefSeq" id="WP_092565679.1">
    <property type="nucleotide sequence ID" value="NZ_FNQV01000014.1"/>
</dbReference>
<dbReference type="PANTHER" id="PTHR43065:SF48">
    <property type="entry name" value="HISTIDINE KINASE"/>
    <property type="match status" value="1"/>
</dbReference>
<evidence type="ECO:0000256" key="5">
    <source>
        <dbReference type="ARBA" id="ARBA00023012"/>
    </source>
</evidence>
<evidence type="ECO:0000256" key="2">
    <source>
        <dbReference type="ARBA" id="ARBA00004236"/>
    </source>
</evidence>
<dbReference type="InterPro" id="IPR014710">
    <property type="entry name" value="RmlC-like_jellyroll"/>
</dbReference>
<evidence type="ECO:0000259" key="8">
    <source>
        <dbReference type="PROSITE" id="PS50109"/>
    </source>
</evidence>
<dbReference type="PROSITE" id="PS50109">
    <property type="entry name" value="HIS_KIN"/>
    <property type="match status" value="1"/>
</dbReference>
<feature type="domain" description="Histidine kinase" evidence="8">
    <location>
        <begin position="460"/>
        <end position="633"/>
    </location>
</feature>
<organism evidence="9 10">
    <name type="scientific">Bowdeniella nasicola</name>
    <dbReference type="NCBI Taxonomy" id="208480"/>
    <lineage>
        <taxon>Bacteria</taxon>
        <taxon>Bacillati</taxon>
        <taxon>Actinomycetota</taxon>
        <taxon>Actinomycetes</taxon>
        <taxon>Actinomycetales</taxon>
        <taxon>Actinomycetaceae</taxon>
        <taxon>Bowdeniella</taxon>
    </lineage>
</organism>
<dbReference type="InterPro" id="IPR000595">
    <property type="entry name" value="cNMP-bd_dom"/>
</dbReference>
<evidence type="ECO:0000256" key="3">
    <source>
        <dbReference type="ARBA" id="ARBA00012438"/>
    </source>
</evidence>
<dbReference type="SUPFAM" id="SSF51206">
    <property type="entry name" value="cAMP-binding domain-like"/>
    <property type="match status" value="1"/>
</dbReference>
<dbReference type="GO" id="GO:0000155">
    <property type="term" value="F:phosphorelay sensor kinase activity"/>
    <property type="evidence" value="ECO:0007669"/>
    <property type="project" value="InterPro"/>
</dbReference>